<name>A0A060RCX6_9BACT</name>
<protein>
    <submittedName>
        <fullName evidence="4">Hypoxanthine-guanine phosphoribosyltransferase</fullName>
        <ecNumber evidence="4">2.4.2.8</ecNumber>
    </submittedName>
</protein>
<dbReference type="InterPro" id="IPR029057">
    <property type="entry name" value="PRTase-like"/>
</dbReference>
<dbReference type="PANTHER" id="PTHR43340">
    <property type="entry name" value="HYPOXANTHINE-GUANINE PHOSPHORIBOSYLTRANSFERASE"/>
    <property type="match status" value="1"/>
</dbReference>
<keyword evidence="4" id="KW-0328">Glycosyltransferase</keyword>
<sequence>MSPFGNSDLLFDCAKNIGKRNLMKIYDLIFEPYISQEEVGRQTRRVAELISARYNNCEQKPLVLVTLGGAAIFGADLVRELDFTTEIAFVKCSSYHGTSSTGSVNFELNPTIDPAGRDVVIVEDIVDTGATYRALHDYLKMRGAEQVIMATMLFKEQAYIETLPVHYVALESENIFVVGSGLDYHQLGRNLKGIWRTVE</sequence>
<dbReference type="GO" id="GO:0006178">
    <property type="term" value="P:guanine salvage"/>
    <property type="evidence" value="ECO:0007669"/>
    <property type="project" value="TreeGrafter"/>
</dbReference>
<dbReference type="GO" id="GO:0052657">
    <property type="term" value="F:guanine phosphoribosyltransferase activity"/>
    <property type="evidence" value="ECO:0007669"/>
    <property type="project" value="RHEA"/>
</dbReference>
<keyword evidence="4" id="KW-0808">Transferase</keyword>
<dbReference type="GO" id="GO:0005829">
    <property type="term" value="C:cytosol"/>
    <property type="evidence" value="ECO:0007669"/>
    <property type="project" value="TreeGrafter"/>
</dbReference>
<dbReference type="Proteomes" id="UP000027616">
    <property type="component" value="Chromosome I"/>
</dbReference>
<comment type="catalytic activity">
    <reaction evidence="1">
        <text>GMP + diphosphate = guanine + 5-phospho-alpha-D-ribose 1-diphosphate</text>
        <dbReference type="Rhea" id="RHEA:25424"/>
        <dbReference type="ChEBI" id="CHEBI:16235"/>
        <dbReference type="ChEBI" id="CHEBI:33019"/>
        <dbReference type="ChEBI" id="CHEBI:58017"/>
        <dbReference type="ChEBI" id="CHEBI:58115"/>
        <dbReference type="EC" id="2.4.2.8"/>
    </reaction>
    <physiologicalReaction direction="right-to-left" evidence="1">
        <dbReference type="Rhea" id="RHEA:25426"/>
    </physiologicalReaction>
</comment>
<evidence type="ECO:0000256" key="1">
    <source>
        <dbReference type="ARBA" id="ARBA00048811"/>
    </source>
</evidence>
<dbReference type="GO" id="GO:0032263">
    <property type="term" value="P:GMP salvage"/>
    <property type="evidence" value="ECO:0007669"/>
    <property type="project" value="TreeGrafter"/>
</dbReference>
<dbReference type="GO" id="GO:0046100">
    <property type="term" value="P:hypoxanthine metabolic process"/>
    <property type="evidence" value="ECO:0007669"/>
    <property type="project" value="TreeGrafter"/>
</dbReference>
<dbReference type="KEGG" id="rbc:BN938_1643"/>
<dbReference type="AlphaFoldDB" id="A0A060RCX6"/>
<comment type="catalytic activity">
    <reaction evidence="2">
        <text>IMP + diphosphate = hypoxanthine + 5-phospho-alpha-D-ribose 1-diphosphate</text>
        <dbReference type="Rhea" id="RHEA:17973"/>
        <dbReference type="ChEBI" id="CHEBI:17368"/>
        <dbReference type="ChEBI" id="CHEBI:33019"/>
        <dbReference type="ChEBI" id="CHEBI:58017"/>
        <dbReference type="ChEBI" id="CHEBI:58053"/>
        <dbReference type="EC" id="2.4.2.8"/>
    </reaction>
    <physiologicalReaction direction="right-to-left" evidence="2">
        <dbReference type="Rhea" id="RHEA:17975"/>
    </physiologicalReaction>
</comment>
<accession>A0A060RCX6</accession>
<dbReference type="HOGENOM" id="CLU_073615_0_2_10"/>
<dbReference type="OrthoDB" id="9802824at2"/>
<dbReference type="Pfam" id="PF00156">
    <property type="entry name" value="Pribosyltran"/>
    <property type="match status" value="1"/>
</dbReference>
<dbReference type="GO" id="GO:0032264">
    <property type="term" value="P:IMP salvage"/>
    <property type="evidence" value="ECO:0007669"/>
    <property type="project" value="TreeGrafter"/>
</dbReference>
<dbReference type="STRING" id="1433126.BN938_1643"/>
<evidence type="ECO:0000259" key="3">
    <source>
        <dbReference type="Pfam" id="PF00156"/>
    </source>
</evidence>
<dbReference type="GO" id="GO:0000287">
    <property type="term" value="F:magnesium ion binding"/>
    <property type="evidence" value="ECO:0007669"/>
    <property type="project" value="TreeGrafter"/>
</dbReference>
<feature type="domain" description="Phosphoribosyltransferase" evidence="3">
    <location>
        <begin position="43"/>
        <end position="184"/>
    </location>
</feature>
<dbReference type="Gene3D" id="3.40.50.2020">
    <property type="match status" value="1"/>
</dbReference>
<dbReference type="SUPFAM" id="SSF53271">
    <property type="entry name" value="PRTase-like"/>
    <property type="match status" value="1"/>
</dbReference>
<dbReference type="InterPro" id="IPR050408">
    <property type="entry name" value="HGPRT"/>
</dbReference>
<dbReference type="EMBL" id="HG934468">
    <property type="protein sequence ID" value="CDN31723.1"/>
    <property type="molecule type" value="Genomic_DNA"/>
</dbReference>
<evidence type="ECO:0000256" key="2">
    <source>
        <dbReference type="ARBA" id="ARBA00049402"/>
    </source>
</evidence>
<dbReference type="GO" id="GO:0004422">
    <property type="term" value="F:hypoxanthine phosphoribosyltransferase activity"/>
    <property type="evidence" value="ECO:0007669"/>
    <property type="project" value="TreeGrafter"/>
</dbReference>
<reference evidence="4 5" key="1">
    <citation type="journal article" date="2015" name="Genome Announc.">
        <title>Complete Genome Sequence of the Novel Leech Symbiont Mucinivorans hirudinis M3T.</title>
        <authorList>
            <person name="Nelson M.C."/>
            <person name="Bomar L."/>
            <person name="Graf J."/>
        </authorList>
    </citation>
    <scope>NUCLEOTIDE SEQUENCE [LARGE SCALE GENOMIC DNA]</scope>
    <source>
        <strain evidence="5">M3</strain>
    </source>
</reference>
<evidence type="ECO:0000313" key="4">
    <source>
        <dbReference type="EMBL" id="CDN31723.1"/>
    </source>
</evidence>
<dbReference type="InterPro" id="IPR000836">
    <property type="entry name" value="PRTase_dom"/>
</dbReference>
<dbReference type="eggNOG" id="COG0634">
    <property type="taxonomic scope" value="Bacteria"/>
</dbReference>
<evidence type="ECO:0000313" key="5">
    <source>
        <dbReference type="Proteomes" id="UP000027616"/>
    </source>
</evidence>
<gene>
    <name evidence="4" type="ORF">BN938_1643</name>
</gene>
<dbReference type="EC" id="2.4.2.8" evidence="4"/>
<keyword evidence="5" id="KW-1185">Reference proteome</keyword>
<dbReference type="PATRIC" id="fig|1433126.3.peg.1620"/>
<dbReference type="CDD" id="cd06223">
    <property type="entry name" value="PRTases_typeI"/>
    <property type="match status" value="1"/>
</dbReference>
<organism evidence="4 5">
    <name type="scientific">Mucinivorans hirudinis</name>
    <dbReference type="NCBI Taxonomy" id="1433126"/>
    <lineage>
        <taxon>Bacteria</taxon>
        <taxon>Pseudomonadati</taxon>
        <taxon>Bacteroidota</taxon>
        <taxon>Bacteroidia</taxon>
        <taxon>Bacteroidales</taxon>
        <taxon>Rikenellaceae</taxon>
        <taxon>Mucinivorans</taxon>
    </lineage>
</organism>
<proteinExistence type="predicted"/>
<dbReference type="PANTHER" id="PTHR43340:SF1">
    <property type="entry name" value="HYPOXANTHINE PHOSPHORIBOSYLTRANSFERASE"/>
    <property type="match status" value="1"/>
</dbReference>